<dbReference type="Proteomes" id="UP001311915">
    <property type="component" value="Unassembled WGS sequence"/>
</dbReference>
<comment type="caution">
    <text evidence="2">The sequence shown here is derived from an EMBL/GenBank/DDBJ whole genome shotgun (WGS) entry which is preliminary data.</text>
</comment>
<keyword evidence="3" id="KW-1185">Reference proteome</keyword>
<organism evidence="2 3">
    <name type="scientific">Solanum pinnatisectum</name>
    <name type="common">tansyleaf nightshade</name>
    <dbReference type="NCBI Taxonomy" id="50273"/>
    <lineage>
        <taxon>Eukaryota</taxon>
        <taxon>Viridiplantae</taxon>
        <taxon>Streptophyta</taxon>
        <taxon>Embryophyta</taxon>
        <taxon>Tracheophyta</taxon>
        <taxon>Spermatophyta</taxon>
        <taxon>Magnoliopsida</taxon>
        <taxon>eudicotyledons</taxon>
        <taxon>Gunneridae</taxon>
        <taxon>Pentapetalae</taxon>
        <taxon>asterids</taxon>
        <taxon>lamiids</taxon>
        <taxon>Solanales</taxon>
        <taxon>Solanaceae</taxon>
        <taxon>Solanoideae</taxon>
        <taxon>Solaneae</taxon>
        <taxon>Solanum</taxon>
    </lineage>
</organism>
<accession>A0AAV9MRG4</accession>
<dbReference type="EMBL" id="JAWPEI010000001">
    <property type="protein sequence ID" value="KAK4739302.1"/>
    <property type="molecule type" value="Genomic_DNA"/>
</dbReference>
<evidence type="ECO:0000256" key="1">
    <source>
        <dbReference type="SAM" id="MobiDB-lite"/>
    </source>
</evidence>
<evidence type="ECO:0000313" key="2">
    <source>
        <dbReference type="EMBL" id="KAK4739302.1"/>
    </source>
</evidence>
<name>A0AAV9MRG4_9SOLN</name>
<feature type="compositionally biased region" description="Acidic residues" evidence="1">
    <location>
        <begin position="27"/>
        <end position="70"/>
    </location>
</feature>
<sequence length="104" mass="11776">MEQDYDIGSTIRDKIIPHVVSWFTGEVAEDDFADLEDEDDEDDDEEDDEEDEEDDEEDDEDDEAEEDEDDSSTKKKSSSAAHKRIGRAHVADGPAGKRPPECKQ</sequence>
<gene>
    <name evidence="2" type="ORF">R3W88_002999</name>
</gene>
<feature type="compositionally biased region" description="Basic residues" evidence="1">
    <location>
        <begin position="74"/>
        <end position="87"/>
    </location>
</feature>
<reference evidence="2 3" key="1">
    <citation type="submission" date="2023-10" db="EMBL/GenBank/DDBJ databases">
        <title>Genome-Wide Identification Analysis in wild type Solanum Pinnatisectum Reveals Some Genes Defensing Phytophthora Infestans.</title>
        <authorList>
            <person name="Sun C."/>
        </authorList>
    </citation>
    <scope>NUCLEOTIDE SEQUENCE [LARGE SCALE GENOMIC DNA]</scope>
    <source>
        <strain evidence="2">LQN</strain>
        <tissue evidence="2">Leaf</tissue>
    </source>
</reference>
<proteinExistence type="predicted"/>
<protein>
    <submittedName>
        <fullName evidence="2">Uncharacterized protein</fullName>
    </submittedName>
</protein>
<evidence type="ECO:0000313" key="3">
    <source>
        <dbReference type="Proteomes" id="UP001311915"/>
    </source>
</evidence>
<dbReference type="AlphaFoldDB" id="A0AAV9MRG4"/>
<feature type="region of interest" description="Disordered" evidence="1">
    <location>
        <begin position="27"/>
        <end position="104"/>
    </location>
</feature>